<protein>
    <submittedName>
        <fullName evidence="1">Uncharacterized protein</fullName>
    </submittedName>
</protein>
<name>A0A3N4ID48_ASCIM</name>
<gene>
    <name evidence="1" type="ORF">BJ508DRAFT_374638</name>
</gene>
<proteinExistence type="predicted"/>
<dbReference type="EMBL" id="ML119661">
    <property type="protein sequence ID" value="RPA84042.1"/>
    <property type="molecule type" value="Genomic_DNA"/>
</dbReference>
<reference evidence="1 2" key="1">
    <citation type="journal article" date="2018" name="Nat. Ecol. Evol.">
        <title>Pezizomycetes genomes reveal the molecular basis of ectomycorrhizal truffle lifestyle.</title>
        <authorList>
            <person name="Murat C."/>
            <person name="Payen T."/>
            <person name="Noel B."/>
            <person name="Kuo A."/>
            <person name="Morin E."/>
            <person name="Chen J."/>
            <person name="Kohler A."/>
            <person name="Krizsan K."/>
            <person name="Balestrini R."/>
            <person name="Da Silva C."/>
            <person name="Montanini B."/>
            <person name="Hainaut M."/>
            <person name="Levati E."/>
            <person name="Barry K.W."/>
            <person name="Belfiori B."/>
            <person name="Cichocki N."/>
            <person name="Clum A."/>
            <person name="Dockter R.B."/>
            <person name="Fauchery L."/>
            <person name="Guy J."/>
            <person name="Iotti M."/>
            <person name="Le Tacon F."/>
            <person name="Lindquist E.A."/>
            <person name="Lipzen A."/>
            <person name="Malagnac F."/>
            <person name="Mello A."/>
            <person name="Molinier V."/>
            <person name="Miyauchi S."/>
            <person name="Poulain J."/>
            <person name="Riccioni C."/>
            <person name="Rubini A."/>
            <person name="Sitrit Y."/>
            <person name="Splivallo R."/>
            <person name="Traeger S."/>
            <person name="Wang M."/>
            <person name="Zifcakova L."/>
            <person name="Wipf D."/>
            <person name="Zambonelli A."/>
            <person name="Paolocci F."/>
            <person name="Nowrousian M."/>
            <person name="Ottonello S."/>
            <person name="Baldrian P."/>
            <person name="Spatafora J.W."/>
            <person name="Henrissat B."/>
            <person name="Nagy L.G."/>
            <person name="Aury J.M."/>
            <person name="Wincker P."/>
            <person name="Grigoriev I.V."/>
            <person name="Bonfante P."/>
            <person name="Martin F.M."/>
        </authorList>
    </citation>
    <scope>NUCLEOTIDE SEQUENCE [LARGE SCALE GENOMIC DNA]</scope>
    <source>
        <strain evidence="1 2">RN42</strain>
    </source>
</reference>
<keyword evidence="2" id="KW-1185">Reference proteome</keyword>
<sequence length="454" mass="51504">MKDPLPIEVLFHIFSFLHTCRSPCGRTHCTGDTGELYWKDNAPVVQTLRSLALTSRYLNRIFTPLLYKSVVPRDEKAVALLLRTLHEAPWLGEYVRSVGFFEKFLPGRSCGVEGERGRGAGEAAYVSMGRGVVEAVRAQFGIGPQPFIGEDASRGQTSLGDTWLWCWMVPPSPFLSPSPTNPLPNQTLYFLPHLRTLEICPPDASKMEDDLATAWFDPYIPHGYSAPRAFSSLVSIAIYSESKSPRGYALSGEILFNVLRLPRLKKLEMVKVNLDRLTVPPYRSVHLGENLTRLVWFHMEEAFCDPGTLFEIFRRAPRLRRVLIQFNRASFFDEEEEMIYGRLDEPISLLRDSVEELSIKMDRSAKGNCVWIGDLSGFSRLRSLLLDVDFWTLPEGMVGSRRTAAEYLPGGLQGLGIWDGVHGKWLFEGPYEWRWDRQRLPTIIGCQSPVSVQE</sequence>
<organism evidence="1 2">
    <name type="scientific">Ascobolus immersus RN42</name>
    <dbReference type="NCBI Taxonomy" id="1160509"/>
    <lineage>
        <taxon>Eukaryota</taxon>
        <taxon>Fungi</taxon>
        <taxon>Dikarya</taxon>
        <taxon>Ascomycota</taxon>
        <taxon>Pezizomycotina</taxon>
        <taxon>Pezizomycetes</taxon>
        <taxon>Pezizales</taxon>
        <taxon>Ascobolaceae</taxon>
        <taxon>Ascobolus</taxon>
    </lineage>
</organism>
<dbReference type="Proteomes" id="UP000275078">
    <property type="component" value="Unassembled WGS sequence"/>
</dbReference>
<evidence type="ECO:0000313" key="1">
    <source>
        <dbReference type="EMBL" id="RPA84042.1"/>
    </source>
</evidence>
<evidence type="ECO:0000313" key="2">
    <source>
        <dbReference type="Proteomes" id="UP000275078"/>
    </source>
</evidence>
<accession>A0A3N4ID48</accession>
<dbReference type="AlphaFoldDB" id="A0A3N4ID48"/>